<feature type="domain" description="FAD-binding PCMH-type" evidence="6">
    <location>
        <begin position="13"/>
        <end position="191"/>
    </location>
</feature>
<keyword evidence="8" id="KW-1185">Reference proteome</keyword>
<evidence type="ECO:0000256" key="3">
    <source>
        <dbReference type="ARBA" id="ARBA00022630"/>
    </source>
</evidence>
<dbReference type="Gene3D" id="3.30.465.10">
    <property type="match status" value="1"/>
</dbReference>
<evidence type="ECO:0000313" key="7">
    <source>
        <dbReference type="EMBL" id="AYG05399.1"/>
    </source>
</evidence>
<dbReference type="GO" id="GO:0071949">
    <property type="term" value="F:FAD binding"/>
    <property type="evidence" value="ECO:0007669"/>
    <property type="project" value="InterPro"/>
</dbReference>
<dbReference type="Pfam" id="PF02913">
    <property type="entry name" value="FAD-oxidase_C"/>
    <property type="match status" value="1"/>
</dbReference>
<dbReference type="FunFam" id="3.30.70.2740:FF:000001">
    <property type="entry name" value="D-lactate dehydrogenase mitochondrial"/>
    <property type="match status" value="1"/>
</dbReference>
<proteinExistence type="inferred from homology"/>
<comment type="cofactor">
    <cofactor evidence="1">
        <name>FAD</name>
        <dbReference type="ChEBI" id="CHEBI:57692"/>
    </cofactor>
</comment>
<protein>
    <submittedName>
        <fullName evidence="7">FAD-binding protein</fullName>
    </submittedName>
</protein>
<dbReference type="InterPro" id="IPR016171">
    <property type="entry name" value="Vanillyl_alc_oxidase_C-sub2"/>
</dbReference>
<dbReference type="PANTHER" id="PTHR42934">
    <property type="entry name" value="GLYCOLATE OXIDASE SUBUNIT GLCD"/>
    <property type="match status" value="1"/>
</dbReference>
<dbReference type="GO" id="GO:0016491">
    <property type="term" value="F:oxidoreductase activity"/>
    <property type="evidence" value="ECO:0007669"/>
    <property type="project" value="UniProtKB-KW"/>
</dbReference>
<dbReference type="FunFam" id="1.10.45.10:FF:000001">
    <property type="entry name" value="D-lactate dehydrogenase mitochondrial"/>
    <property type="match status" value="1"/>
</dbReference>
<dbReference type="SUPFAM" id="SSF56176">
    <property type="entry name" value="FAD-binding/transporter-associated domain-like"/>
    <property type="match status" value="1"/>
</dbReference>
<name>A0A387BWW2_9MICO</name>
<dbReference type="InterPro" id="IPR016164">
    <property type="entry name" value="FAD-linked_Oxase-like_C"/>
</dbReference>
<sequence length="434" mass="45829">MEAYRCDRASDTHTVMPLAVVLAESTADVQVAVRWAAQHGVPIVPRGAGTGLSGGATTVAGCIVITTERMRAVQVDADTRTVVVQPGLLNAELKAEVARHGLWYPPDPASFQICSIGGNVATNAGGLCCVKYGVTADYVLGLEVVLADGRAVRFGGALIKDVAGLPMVKLFVGSEGTLGIITEITLRLLPAQPAHRTVAAWFDSPAQAAAAVAEIATGIRPSMLEYMDRLSVNAVEDHLGLGLDRDAAAFLLAGVDELDPHGRDLARIIEVCAAHGARSAAEVEPPRAAELEAGRRAAIPAVEERGRVLLEDVGVPIPLLGELIAGIEAISRANDVEVAFFAHAGDGNSHPLVVFDNEDRDQQTRAERAYGEIMTLAIRLGGTITGEHGVGRLKRPWLRSQIGDDALEVERRIKTALDPAGILNPGTIFKETQE</sequence>
<evidence type="ECO:0000256" key="5">
    <source>
        <dbReference type="ARBA" id="ARBA00023002"/>
    </source>
</evidence>
<dbReference type="Gene3D" id="1.10.45.10">
    <property type="entry name" value="Vanillyl-alcohol Oxidase, Chain A, domain 4"/>
    <property type="match status" value="1"/>
</dbReference>
<dbReference type="InterPro" id="IPR016169">
    <property type="entry name" value="FAD-bd_PCMH_sub2"/>
</dbReference>
<comment type="similarity">
    <text evidence="2">Belongs to the FAD-binding oxidoreductase/transferase type 4 family.</text>
</comment>
<dbReference type="PANTHER" id="PTHR42934:SF2">
    <property type="entry name" value="GLYCOLATE OXIDASE SUBUNIT GLCD"/>
    <property type="match status" value="1"/>
</dbReference>
<dbReference type="EMBL" id="CP032624">
    <property type="protein sequence ID" value="AYG05399.1"/>
    <property type="molecule type" value="Genomic_DNA"/>
</dbReference>
<evidence type="ECO:0000256" key="4">
    <source>
        <dbReference type="ARBA" id="ARBA00022827"/>
    </source>
</evidence>
<organism evidence="7 8">
    <name type="scientific">Gryllotalpicola protaetiae</name>
    <dbReference type="NCBI Taxonomy" id="2419771"/>
    <lineage>
        <taxon>Bacteria</taxon>
        <taxon>Bacillati</taxon>
        <taxon>Actinomycetota</taxon>
        <taxon>Actinomycetes</taxon>
        <taxon>Micrococcales</taxon>
        <taxon>Microbacteriaceae</taxon>
        <taxon>Gryllotalpicola</taxon>
    </lineage>
</organism>
<evidence type="ECO:0000256" key="2">
    <source>
        <dbReference type="ARBA" id="ARBA00008000"/>
    </source>
</evidence>
<dbReference type="InterPro" id="IPR006094">
    <property type="entry name" value="Oxid_FAD_bind_N"/>
</dbReference>
<keyword evidence="5" id="KW-0560">Oxidoreductase</keyword>
<evidence type="ECO:0000313" key="8">
    <source>
        <dbReference type="Proteomes" id="UP000275069"/>
    </source>
</evidence>
<evidence type="ECO:0000256" key="1">
    <source>
        <dbReference type="ARBA" id="ARBA00001974"/>
    </source>
</evidence>
<dbReference type="SUPFAM" id="SSF55103">
    <property type="entry name" value="FAD-linked oxidases, C-terminal domain"/>
    <property type="match status" value="1"/>
</dbReference>
<dbReference type="PROSITE" id="PS51387">
    <property type="entry name" value="FAD_PCMH"/>
    <property type="match status" value="1"/>
</dbReference>
<dbReference type="KEGG" id="gry:D7I44_11780"/>
<evidence type="ECO:0000259" key="6">
    <source>
        <dbReference type="PROSITE" id="PS51387"/>
    </source>
</evidence>
<dbReference type="InterPro" id="IPR016166">
    <property type="entry name" value="FAD-bd_PCMH"/>
</dbReference>
<dbReference type="InterPro" id="IPR004113">
    <property type="entry name" value="FAD-bd_oxidored_4_C"/>
</dbReference>
<dbReference type="OrthoDB" id="9811557at2"/>
<dbReference type="AlphaFoldDB" id="A0A387BWW2"/>
<dbReference type="Pfam" id="PF01565">
    <property type="entry name" value="FAD_binding_4"/>
    <property type="match status" value="1"/>
</dbReference>
<keyword evidence="4" id="KW-0274">FAD</keyword>
<accession>A0A387BWW2</accession>
<dbReference type="Proteomes" id="UP000275069">
    <property type="component" value="Chromosome"/>
</dbReference>
<dbReference type="InterPro" id="IPR051914">
    <property type="entry name" value="FAD-linked_OxidoTrans_Type4"/>
</dbReference>
<keyword evidence="3" id="KW-0285">Flavoprotein</keyword>
<dbReference type="Gene3D" id="3.30.70.2740">
    <property type="match status" value="1"/>
</dbReference>
<reference evidence="7 8" key="1">
    <citation type="submission" date="2018-09" db="EMBL/GenBank/DDBJ databases">
        <title>Genome sequencing of strain 2DFW10M-5.</title>
        <authorList>
            <person name="Heo J."/>
            <person name="Kim S.-J."/>
            <person name="Kwon S.-W."/>
        </authorList>
    </citation>
    <scope>NUCLEOTIDE SEQUENCE [LARGE SCALE GENOMIC DNA]</scope>
    <source>
        <strain evidence="7 8">2DFW10M-5</strain>
    </source>
</reference>
<dbReference type="InterPro" id="IPR036318">
    <property type="entry name" value="FAD-bd_PCMH-like_sf"/>
</dbReference>
<gene>
    <name evidence="7" type="ORF">D7I44_11780</name>
</gene>